<evidence type="ECO:0000313" key="5">
    <source>
        <dbReference type="EMBL" id="MYC97041.1"/>
    </source>
</evidence>
<accession>A0A6B1DAU1</accession>
<keyword evidence="2 4" id="KW-0808">Transferase</keyword>
<reference evidence="5" key="1">
    <citation type="submission" date="2019-09" db="EMBL/GenBank/DDBJ databases">
        <title>Characterisation of the sponge microbiome using genome-centric metagenomics.</title>
        <authorList>
            <person name="Engelberts J.P."/>
            <person name="Robbins S.J."/>
            <person name="De Goeij J.M."/>
            <person name="Aranda M."/>
            <person name="Bell S.C."/>
            <person name="Webster N.S."/>
        </authorList>
    </citation>
    <scope>NUCLEOTIDE SEQUENCE</scope>
    <source>
        <strain evidence="5">SB0661_bin_32</strain>
    </source>
</reference>
<dbReference type="GO" id="GO:0046353">
    <property type="term" value="F:aminoglycoside 3-N-acetyltransferase activity"/>
    <property type="evidence" value="ECO:0007669"/>
    <property type="project" value="UniProtKB-EC"/>
</dbReference>
<dbReference type="PANTHER" id="PTHR11104:SF0">
    <property type="entry name" value="SPBETA PROPHAGE-DERIVED AMINOGLYCOSIDE N(3')-ACETYLTRANSFERASE-LIKE PROTEIN YOKD"/>
    <property type="match status" value="1"/>
</dbReference>
<dbReference type="EMBL" id="VXMH01000102">
    <property type="protein sequence ID" value="MYC97041.1"/>
    <property type="molecule type" value="Genomic_DNA"/>
</dbReference>
<gene>
    <name evidence="5" type="ORF">F4X14_18950</name>
</gene>
<dbReference type="PANTHER" id="PTHR11104">
    <property type="entry name" value="AMINOGLYCOSIDE N3-ACETYLTRANSFERASE"/>
    <property type="match status" value="1"/>
</dbReference>
<evidence type="ECO:0000256" key="3">
    <source>
        <dbReference type="ARBA" id="ARBA00023315"/>
    </source>
</evidence>
<comment type="catalytic activity">
    <reaction evidence="4">
        <text>a 2-deoxystreptamine antibiotic + acetyl-CoA = an N(3)-acetyl-2-deoxystreptamine antibiotic + CoA + H(+)</text>
        <dbReference type="Rhea" id="RHEA:12665"/>
        <dbReference type="ChEBI" id="CHEBI:15378"/>
        <dbReference type="ChEBI" id="CHEBI:57287"/>
        <dbReference type="ChEBI" id="CHEBI:57288"/>
        <dbReference type="ChEBI" id="CHEBI:57921"/>
        <dbReference type="ChEBI" id="CHEBI:77452"/>
        <dbReference type="EC" id="2.3.1.81"/>
    </reaction>
</comment>
<protein>
    <recommendedName>
        <fullName evidence="4">Aminoglycoside N(3)-acetyltransferase</fullName>
        <ecNumber evidence="4">2.3.1.-</ecNumber>
    </recommendedName>
</protein>
<evidence type="ECO:0000256" key="4">
    <source>
        <dbReference type="RuleBase" id="RU365031"/>
    </source>
</evidence>
<evidence type="ECO:0000256" key="2">
    <source>
        <dbReference type="ARBA" id="ARBA00022679"/>
    </source>
</evidence>
<name>A0A6B1DAU1_9CHLR</name>
<organism evidence="5">
    <name type="scientific">Caldilineaceae bacterium SB0661_bin_32</name>
    <dbReference type="NCBI Taxonomy" id="2605255"/>
    <lineage>
        <taxon>Bacteria</taxon>
        <taxon>Bacillati</taxon>
        <taxon>Chloroflexota</taxon>
        <taxon>Caldilineae</taxon>
        <taxon>Caldilineales</taxon>
        <taxon>Caldilineaceae</taxon>
    </lineage>
</organism>
<dbReference type="Pfam" id="PF02522">
    <property type="entry name" value="Antibiotic_NAT"/>
    <property type="match status" value="1"/>
</dbReference>
<comment type="similarity">
    <text evidence="1 4">Belongs to the antibiotic N-acetyltransferase family.</text>
</comment>
<dbReference type="AlphaFoldDB" id="A0A6B1DAU1"/>
<dbReference type="EC" id="2.3.1.-" evidence="4"/>
<keyword evidence="3 4" id="KW-0012">Acyltransferase</keyword>
<evidence type="ECO:0000256" key="1">
    <source>
        <dbReference type="ARBA" id="ARBA00006383"/>
    </source>
</evidence>
<sequence length="283" mass="31187">MGIPQTQERISESLRALGLPGGAIVFVHSSMSSIGYVEGGAGTLVDAFLKVLGPAGTLSVPTFTFSHSGETDPVFDPAHDPSEMGRLTEETRTRSGSHRSCHLLHSVAALGAQAEQITASHGPSAWAKDGPFWQLHELDAYILLLGVPYLRCTFFHLLELLVEVPYRQWREFEARVRDPDGSQRPLPALAFSPKPDFVGNDFNRLGTMLEDRGLVMAGSVGNAEARLFRARDAFDVGLAQYRLDPDLFLMQGQEYTPLRSGVLTEELHNEKWVLDPAQIYPSR</sequence>
<keyword evidence="4" id="KW-0046">Antibiotic resistance</keyword>
<comment type="caution">
    <text evidence="5">The sequence shown here is derived from an EMBL/GenBank/DDBJ whole genome shotgun (WGS) entry which is preliminary data.</text>
</comment>
<proteinExistence type="inferred from homology"/>
<dbReference type="GO" id="GO:0046677">
    <property type="term" value="P:response to antibiotic"/>
    <property type="evidence" value="ECO:0007669"/>
    <property type="project" value="UniProtKB-KW"/>
</dbReference>
<dbReference type="SUPFAM" id="SSF110710">
    <property type="entry name" value="TTHA0583/YokD-like"/>
    <property type="match status" value="1"/>
</dbReference>
<dbReference type="InterPro" id="IPR028345">
    <property type="entry name" value="Antibiotic_NAT-like"/>
</dbReference>
<dbReference type="InterPro" id="IPR003679">
    <property type="entry name" value="Amioglycoside_AcTrfase"/>
</dbReference>